<dbReference type="AlphaFoldDB" id="A0A2W6NC15"/>
<comment type="caution">
    <text evidence="3">The sequence shown here is derived from an EMBL/GenBank/DDBJ whole genome shotgun (WGS) entry which is preliminary data.</text>
</comment>
<dbReference type="PROSITE" id="PS51257">
    <property type="entry name" value="PROKAR_LIPOPROTEIN"/>
    <property type="match status" value="1"/>
</dbReference>
<evidence type="ECO:0000256" key="2">
    <source>
        <dbReference type="SAM" id="SignalP"/>
    </source>
</evidence>
<feature type="region of interest" description="Disordered" evidence="1">
    <location>
        <begin position="26"/>
        <end position="97"/>
    </location>
</feature>
<name>A0A2W6NC15_9BACL</name>
<feature type="compositionally biased region" description="Low complexity" evidence="1">
    <location>
        <begin position="31"/>
        <end position="69"/>
    </location>
</feature>
<protein>
    <recommendedName>
        <fullName evidence="5">Lipoprotein</fullName>
    </recommendedName>
</protein>
<feature type="compositionally biased region" description="Polar residues" evidence="1">
    <location>
        <begin position="70"/>
        <end position="96"/>
    </location>
</feature>
<organism evidence="3 4">
    <name type="scientific">Paenibacillus silvae</name>
    <dbReference type="NCBI Taxonomy" id="1325358"/>
    <lineage>
        <taxon>Bacteria</taxon>
        <taxon>Bacillati</taxon>
        <taxon>Bacillota</taxon>
        <taxon>Bacilli</taxon>
        <taxon>Bacillales</taxon>
        <taxon>Paenibacillaceae</taxon>
        <taxon>Paenibacillus</taxon>
    </lineage>
</organism>
<proteinExistence type="predicted"/>
<evidence type="ECO:0008006" key="5">
    <source>
        <dbReference type="Google" id="ProtNLM"/>
    </source>
</evidence>
<sequence length="307" mass="32486">MKKRNLWMTIPVATAVLLALTGCAGEQSNHASTGSASASTSGEQTQTSSGSNAVSNSGTSGAATGTNTNPSNSADASTGNEGSAVSNDSKSPSKLSDVNDVVKVLRSELKLQNVKLPTSFPLNKGQYLGANIATNRSDALQVNFYTAAEPMALNDSSLTASDSKASWLTSYEVKPSDSLNQTELFPETDLKNIPDDMAVDLGHGMKGLAEGAAGSQYLTWQEGRWTLQIRSVSEDQMDNPAIAKKIVQYLESHRLPAPKDKGFVQVNYASGGKTVQVTISWQDGKQTHQLKTSQVPLDALDMVVSVK</sequence>
<accession>A0A2W6NC15</accession>
<dbReference type="EMBL" id="QKWW01000076">
    <property type="protein sequence ID" value="PZT53159.1"/>
    <property type="molecule type" value="Genomic_DNA"/>
</dbReference>
<evidence type="ECO:0000313" key="3">
    <source>
        <dbReference type="EMBL" id="PZT53159.1"/>
    </source>
</evidence>
<dbReference type="Proteomes" id="UP000249204">
    <property type="component" value="Unassembled WGS sequence"/>
</dbReference>
<keyword evidence="2" id="KW-0732">Signal</keyword>
<feature type="chain" id="PRO_5038445392" description="Lipoprotein" evidence="2">
    <location>
        <begin position="25"/>
        <end position="307"/>
    </location>
</feature>
<evidence type="ECO:0000313" key="4">
    <source>
        <dbReference type="Proteomes" id="UP000249204"/>
    </source>
</evidence>
<dbReference type="RefSeq" id="WP_111272662.1">
    <property type="nucleotide sequence ID" value="NZ_QKWW01000076.1"/>
</dbReference>
<gene>
    <name evidence="3" type="ORF">DN757_23785</name>
</gene>
<reference evidence="3 4" key="1">
    <citation type="submission" date="2018-06" db="EMBL/GenBank/DDBJ databases">
        <title>Isolation of heavy metals resistant Paenibacillus silvae NC2 from Gold-Copper mine in ZiJin, China.</title>
        <authorList>
            <person name="Xu J."/>
            <person name="Mazhar H.S."/>
            <person name="Rensing C."/>
        </authorList>
    </citation>
    <scope>NUCLEOTIDE SEQUENCE [LARGE SCALE GENOMIC DNA]</scope>
    <source>
        <strain evidence="3 4">NC2</strain>
    </source>
</reference>
<evidence type="ECO:0000256" key="1">
    <source>
        <dbReference type="SAM" id="MobiDB-lite"/>
    </source>
</evidence>
<feature type="signal peptide" evidence="2">
    <location>
        <begin position="1"/>
        <end position="24"/>
    </location>
</feature>